<gene>
    <name evidence="1" type="ORF">DLM75_07830</name>
</gene>
<dbReference type="EMBL" id="QHCT01000001">
    <property type="protein sequence ID" value="RHX93046.1"/>
    <property type="molecule type" value="Genomic_DNA"/>
</dbReference>
<dbReference type="AlphaFoldDB" id="A0A396ZH96"/>
<sequence>MSEEPERILSFGNASFLPVCVSFDPTNFQSKNRLATDFKSASKEVRGILFKNCLGIGRKTDVWRGSLIFSRNGFWFGKRSERRRL</sequence>
<protein>
    <submittedName>
        <fullName evidence="1">Uncharacterized protein</fullName>
    </submittedName>
</protein>
<organism evidence="1 2">
    <name type="scientific">Leptospira stimsonii</name>
    <dbReference type="NCBI Taxonomy" id="2202203"/>
    <lineage>
        <taxon>Bacteria</taxon>
        <taxon>Pseudomonadati</taxon>
        <taxon>Spirochaetota</taxon>
        <taxon>Spirochaetia</taxon>
        <taxon>Leptospirales</taxon>
        <taxon>Leptospiraceae</taxon>
        <taxon>Leptospira</taxon>
    </lineage>
</organism>
<evidence type="ECO:0000313" key="2">
    <source>
        <dbReference type="Proteomes" id="UP000265798"/>
    </source>
</evidence>
<comment type="caution">
    <text evidence="1">The sequence shown here is derived from an EMBL/GenBank/DDBJ whole genome shotgun (WGS) entry which is preliminary data.</text>
</comment>
<evidence type="ECO:0000313" key="1">
    <source>
        <dbReference type="EMBL" id="RHX93046.1"/>
    </source>
</evidence>
<accession>A0A396ZH96</accession>
<reference evidence="2" key="1">
    <citation type="submission" date="2018-05" db="EMBL/GenBank/DDBJ databases">
        <title>Leptospira yasudae sp. nov. and Leptospira stimsonii sp. nov., two pathogenic species of the genus Leptospira isolated from environmental sources.</title>
        <authorList>
            <person name="Casanovas-Massana A."/>
            <person name="Hamond C."/>
            <person name="Santos L.A."/>
            <person name="Hacker K.P."/>
            <person name="Balassiano I."/>
            <person name="Medeiros M.A."/>
            <person name="Reis M.G."/>
            <person name="Ko A.I."/>
            <person name="Wunder E.A."/>
        </authorList>
    </citation>
    <scope>NUCLEOTIDE SEQUENCE [LARGE SCALE GENOMIC DNA]</scope>
    <source>
        <strain evidence="2">Yale</strain>
    </source>
</reference>
<proteinExistence type="predicted"/>
<name>A0A396ZH96_9LEPT</name>
<dbReference type="Proteomes" id="UP000265798">
    <property type="component" value="Unassembled WGS sequence"/>
</dbReference>